<name>A0AAD1ZU17_9LAMI</name>
<accession>A0AAD1ZU17</accession>
<gene>
    <name evidence="1" type="ORF">FPE_LOCUS23008</name>
</gene>
<dbReference type="AlphaFoldDB" id="A0AAD1ZU17"/>
<proteinExistence type="predicted"/>
<evidence type="ECO:0000313" key="2">
    <source>
        <dbReference type="Proteomes" id="UP000834106"/>
    </source>
</evidence>
<keyword evidence="2" id="KW-1185">Reference proteome</keyword>
<dbReference type="Proteomes" id="UP000834106">
    <property type="component" value="Chromosome 14"/>
</dbReference>
<sequence length="138" mass="15292">MMMYESKAYEEDLALLESITRHLLDDSQSPKKWRQCVARDIWNSGGFCIGVRPGNVSQDTCAWQTRDAVAAMSTISSPTHPYSRLRRSAATRWRSSANSTSVRSSSLFPICTQMVVSSPLGSSSIYGCHGERNRPTLG</sequence>
<protein>
    <submittedName>
        <fullName evidence="1">Uncharacterized protein</fullName>
    </submittedName>
</protein>
<dbReference type="EMBL" id="OU503049">
    <property type="protein sequence ID" value="CAI9775578.1"/>
    <property type="molecule type" value="Genomic_DNA"/>
</dbReference>
<evidence type="ECO:0000313" key="1">
    <source>
        <dbReference type="EMBL" id="CAI9775578.1"/>
    </source>
</evidence>
<reference evidence="1" key="1">
    <citation type="submission" date="2023-05" db="EMBL/GenBank/DDBJ databases">
        <authorList>
            <person name="Huff M."/>
        </authorList>
    </citation>
    <scope>NUCLEOTIDE SEQUENCE</scope>
</reference>
<organism evidence="1 2">
    <name type="scientific">Fraxinus pennsylvanica</name>
    <dbReference type="NCBI Taxonomy" id="56036"/>
    <lineage>
        <taxon>Eukaryota</taxon>
        <taxon>Viridiplantae</taxon>
        <taxon>Streptophyta</taxon>
        <taxon>Embryophyta</taxon>
        <taxon>Tracheophyta</taxon>
        <taxon>Spermatophyta</taxon>
        <taxon>Magnoliopsida</taxon>
        <taxon>eudicotyledons</taxon>
        <taxon>Gunneridae</taxon>
        <taxon>Pentapetalae</taxon>
        <taxon>asterids</taxon>
        <taxon>lamiids</taxon>
        <taxon>Lamiales</taxon>
        <taxon>Oleaceae</taxon>
        <taxon>Oleeae</taxon>
        <taxon>Fraxinus</taxon>
    </lineage>
</organism>